<evidence type="ECO:0000259" key="6">
    <source>
        <dbReference type="Pfam" id="PF01593"/>
    </source>
</evidence>
<evidence type="ECO:0000256" key="4">
    <source>
        <dbReference type="ARBA" id="ARBA00038825"/>
    </source>
</evidence>
<evidence type="ECO:0000313" key="8">
    <source>
        <dbReference type="Proteomes" id="UP000039865"/>
    </source>
</evidence>
<dbReference type="InterPro" id="IPR036188">
    <property type="entry name" value="FAD/NAD-bd_sf"/>
</dbReference>
<dbReference type="Proteomes" id="UP000039865">
    <property type="component" value="Unassembled WGS sequence"/>
</dbReference>
<dbReference type="GO" id="GO:0016491">
    <property type="term" value="F:oxidoreductase activity"/>
    <property type="evidence" value="ECO:0007669"/>
    <property type="project" value="InterPro"/>
</dbReference>
<comment type="subcellular location">
    <subcellularLocation>
        <location evidence="1">Mitochondrion matrix</location>
    </subcellularLocation>
</comment>
<protein>
    <recommendedName>
        <fullName evidence="5">Pyridine nucleotide-disulfide oxidoreductase domain-containing protein 2</fullName>
    </recommendedName>
</protein>
<comment type="subunit">
    <text evidence="4">Interacts with COX5B; this interaction may contribute to localize PYROXD2 to the inner face of the inner mitochondrial membrane.</text>
</comment>
<feature type="domain" description="Amine oxidase" evidence="6">
    <location>
        <begin position="205"/>
        <end position="355"/>
    </location>
</feature>
<dbReference type="PANTHER" id="PTHR10668">
    <property type="entry name" value="PHYTOENE DEHYDROGENASE"/>
    <property type="match status" value="1"/>
</dbReference>
<dbReference type="Pfam" id="PF01593">
    <property type="entry name" value="Amino_oxidase"/>
    <property type="match status" value="1"/>
</dbReference>
<proteinExistence type="inferred from homology"/>
<dbReference type="PANTHER" id="PTHR10668:SF103">
    <property type="entry name" value="PYRIDINE NUCLEOTIDE-DISULFIDE OXIDOREDUCTASE DOMAIN-CONTAINING PROTEIN 2"/>
    <property type="match status" value="1"/>
</dbReference>
<sequence>MLKTISNTYKQHQSTLAKQLLSRQFSTYQEKYDAIIIGAGHNGLICSNYLAKENMKVLVLENRHIVGGAAVSEEIFPGYVFSRASYLLSLLRNNIIKEIFPPNWRDELVLYRRYYPSFTPTKQSGTDKYLLLGHDDELKEIAKFSTKDAKNYQDYVNKLDEIVDIINPIIDNAPPEGLIDTIKLGLKIKKPKLQSNTEIFQMMTAPVSTVLDQYFESDILKATLASDGVIGAMGSPYSQGSSYILLHHVMGEIDGKNRWYYVKGGMGSITQYLAKLAEEKGVTIRTNSQVSQIFTSGDKVSGVRLHDGTVINAPIVISNATHHVTFNQLIKEQSAVPDNYQKILKNVNYEGSACKINLVLNDLPKFKCIEHINDKAKHAKNMREKMGIYNNYLQGTTHINSEHMRDIHDAYLDALNGEICRRPMVEMVIPQILDPSLNKNNDENVVCSLFVQYAPTKLKNGKEWDEESRNQFVKNTFDVIEEYAPGFSKSVVHKDVLLPPDLERIFGLTGGNIFHGALSMNNVYFSRPGPGYANSNTPFRNLFMCGSGQHAGGGVMGVAGRLCAKKVLQQRKKL</sequence>
<dbReference type="AlphaFoldDB" id="A0A077ZP13"/>
<evidence type="ECO:0000256" key="1">
    <source>
        <dbReference type="ARBA" id="ARBA00004305"/>
    </source>
</evidence>
<dbReference type="Pfam" id="PF13450">
    <property type="entry name" value="NAD_binding_8"/>
    <property type="match status" value="1"/>
</dbReference>
<keyword evidence="8" id="KW-1185">Reference proteome</keyword>
<evidence type="ECO:0000256" key="3">
    <source>
        <dbReference type="ARBA" id="ARBA00037217"/>
    </source>
</evidence>
<organism evidence="7 8">
    <name type="scientific">Stylonychia lemnae</name>
    <name type="common">Ciliate</name>
    <dbReference type="NCBI Taxonomy" id="5949"/>
    <lineage>
        <taxon>Eukaryota</taxon>
        <taxon>Sar</taxon>
        <taxon>Alveolata</taxon>
        <taxon>Ciliophora</taxon>
        <taxon>Intramacronucleata</taxon>
        <taxon>Spirotrichea</taxon>
        <taxon>Stichotrichia</taxon>
        <taxon>Sporadotrichida</taxon>
        <taxon>Oxytrichidae</taxon>
        <taxon>Stylonychinae</taxon>
        <taxon>Stylonychia</taxon>
    </lineage>
</organism>
<dbReference type="SUPFAM" id="SSF51905">
    <property type="entry name" value="FAD/NAD(P)-binding domain"/>
    <property type="match status" value="1"/>
</dbReference>
<dbReference type="OrthoDB" id="7777654at2759"/>
<dbReference type="OMA" id="GLYHCGS"/>
<reference evidence="7 8" key="1">
    <citation type="submission" date="2014-06" db="EMBL/GenBank/DDBJ databases">
        <authorList>
            <person name="Swart Estienne"/>
        </authorList>
    </citation>
    <scope>NUCLEOTIDE SEQUENCE [LARGE SCALE GENOMIC DNA]</scope>
    <source>
        <strain evidence="7 8">130c</strain>
    </source>
</reference>
<comment type="similarity">
    <text evidence="2">Belongs to the carotenoid/retinoid oxidoreductase family.</text>
</comment>
<name>A0A077ZP13_STYLE</name>
<dbReference type="InParanoid" id="A0A077ZP13"/>
<gene>
    <name evidence="7" type="primary">Contig13954.g14889</name>
    <name evidence="7" type="ORF">STYLEM_144</name>
</gene>
<evidence type="ECO:0000256" key="2">
    <source>
        <dbReference type="ARBA" id="ARBA00006046"/>
    </source>
</evidence>
<dbReference type="EMBL" id="CCKQ01000133">
    <property type="protein sequence ID" value="CDW71204.1"/>
    <property type="molecule type" value="Genomic_DNA"/>
</dbReference>
<evidence type="ECO:0000256" key="5">
    <source>
        <dbReference type="ARBA" id="ARBA00040298"/>
    </source>
</evidence>
<comment type="function">
    <text evidence="3">Probable oxidoreductase that may play a role as regulator of mitochondrial function.</text>
</comment>
<dbReference type="Gene3D" id="3.50.50.60">
    <property type="entry name" value="FAD/NAD(P)-binding domain"/>
    <property type="match status" value="2"/>
</dbReference>
<dbReference type="InterPro" id="IPR002937">
    <property type="entry name" value="Amino_oxidase"/>
</dbReference>
<dbReference type="GO" id="GO:0005759">
    <property type="term" value="C:mitochondrial matrix"/>
    <property type="evidence" value="ECO:0007669"/>
    <property type="project" value="UniProtKB-SubCell"/>
</dbReference>
<accession>A0A077ZP13</accession>
<evidence type="ECO:0000313" key="7">
    <source>
        <dbReference type="EMBL" id="CDW71204.1"/>
    </source>
</evidence>